<dbReference type="AlphaFoldDB" id="I5B6D3"/>
<evidence type="ECO:0000313" key="3">
    <source>
        <dbReference type="EMBL" id="EIM65046.1"/>
    </source>
</evidence>
<dbReference type="HOGENOM" id="CLU_605096_0_0_7"/>
<organism evidence="3 4">
    <name type="scientific">Desulfobacter postgatei 2ac9</name>
    <dbReference type="NCBI Taxonomy" id="879212"/>
    <lineage>
        <taxon>Bacteria</taxon>
        <taxon>Pseudomonadati</taxon>
        <taxon>Thermodesulfobacteriota</taxon>
        <taxon>Desulfobacteria</taxon>
        <taxon>Desulfobacterales</taxon>
        <taxon>Desulfobacteraceae</taxon>
        <taxon>Desulfobacter</taxon>
    </lineage>
</organism>
<reference evidence="3 4" key="1">
    <citation type="submission" date="2011-09" db="EMBL/GenBank/DDBJ databases">
        <authorList>
            <consortium name="US DOE Joint Genome Institute (JGI-PGF)"/>
            <person name="Lucas S."/>
            <person name="Han J."/>
            <person name="Lapidus A."/>
            <person name="Cheng J.-F."/>
            <person name="Goodwin L."/>
            <person name="Pitluck S."/>
            <person name="Peters L."/>
            <person name="Land M.L."/>
            <person name="Hauser L."/>
            <person name="Orellana R."/>
            <person name="Lovley D."/>
            <person name="Woyke T.J."/>
        </authorList>
    </citation>
    <scope>NUCLEOTIDE SEQUENCE [LARGE SCALE GENOMIC DNA]</scope>
    <source>
        <strain evidence="3 4">2ac9</strain>
    </source>
</reference>
<protein>
    <submittedName>
        <fullName evidence="3">Uncharacterized protein</fullName>
    </submittedName>
</protein>
<name>I5B6D3_9BACT</name>
<sequence length="452" mass="49621">MTRSTLLTIEDLIDELDMGKATLKFILHRFSPWLVTQIVDDETYYTEQAVTILLKIKKLLDTGILPEQIEDSLTQEAEMLKDTAKQPAGNQGSIPMDIASTSMFKDMFAVYIEKQDRIALAQEALARVEARKADAMEKRAAAEEKKAAAMTNIALALQEMNQRHSAASQTMELVGRAVKTMALEESPGLDESLSDSDFDENMHLFEDPVPMEDLFKDEAHEDSDDIGSSSMDDLSLLVNETALAPEDIDDLSDNKNHTEEDLDDLFSLVDIDSDIPKGMNTDLDDLSKLIEHAGENAVVDLDDLSALIEEPEHSQEPMDDLSRLIKPASDEGPGDLDDLSALIGNPGQSQEPMDDLSLLVDGNGEQSGRARSGVESQVKGTPSIKPNISPNQDIKKYKAAIMKIIIELKGQGLTAQQTTDRLNRDDVATLSGKPAWGLKAVDKIYGFIDSAK</sequence>
<dbReference type="OrthoDB" id="5415276at2"/>
<proteinExistence type="predicted"/>
<feature type="compositionally biased region" description="Polar residues" evidence="2">
    <location>
        <begin position="374"/>
        <end position="385"/>
    </location>
</feature>
<dbReference type="Proteomes" id="UP000005778">
    <property type="component" value="Chromosome"/>
</dbReference>
<gene>
    <name evidence="3" type="ORF">DespoDRAFT_03268</name>
</gene>
<evidence type="ECO:0000313" key="4">
    <source>
        <dbReference type="Proteomes" id="UP000005778"/>
    </source>
</evidence>
<reference evidence="3 4" key="2">
    <citation type="submission" date="2012-02" db="EMBL/GenBank/DDBJ databases">
        <title>Improved High-Quality Draft sequence of Desulfobacter postgatei 2ac9.</title>
        <authorList>
            <consortium name="US DOE Joint Genome Institute"/>
            <person name="Lucas S."/>
            <person name="Han J."/>
            <person name="Lapidus A."/>
            <person name="Cheng J.-F."/>
            <person name="Goodwin L."/>
            <person name="Pitluck S."/>
            <person name="Peters L."/>
            <person name="Ovchinnikova G."/>
            <person name="Held B."/>
            <person name="Detter J.C."/>
            <person name="Han C."/>
            <person name="Tapia R."/>
            <person name="Land M."/>
            <person name="Hauser L."/>
            <person name="Kyrpides N."/>
            <person name="Ivanova N."/>
            <person name="Pagani I."/>
            <person name="Orellana R."/>
            <person name="Lovley D."/>
            <person name="Woyke T."/>
        </authorList>
    </citation>
    <scope>NUCLEOTIDE SEQUENCE [LARGE SCALE GENOMIC DNA]</scope>
    <source>
        <strain evidence="3 4">2ac9</strain>
    </source>
</reference>
<feature type="region of interest" description="Disordered" evidence="2">
    <location>
        <begin position="327"/>
        <end position="385"/>
    </location>
</feature>
<dbReference type="RefSeq" id="WP_004074832.1">
    <property type="nucleotide sequence ID" value="NZ_CM001488.1"/>
</dbReference>
<keyword evidence="4" id="KW-1185">Reference proteome</keyword>
<evidence type="ECO:0000256" key="1">
    <source>
        <dbReference type="SAM" id="Coils"/>
    </source>
</evidence>
<evidence type="ECO:0000256" key="2">
    <source>
        <dbReference type="SAM" id="MobiDB-lite"/>
    </source>
</evidence>
<keyword evidence="1" id="KW-0175">Coiled coil</keyword>
<accession>I5B6D3</accession>
<feature type="coiled-coil region" evidence="1">
    <location>
        <begin position="111"/>
        <end position="159"/>
    </location>
</feature>
<dbReference type="eggNOG" id="ENOG502ZXEV">
    <property type="taxonomic scope" value="Bacteria"/>
</dbReference>
<dbReference type="EMBL" id="CM001488">
    <property type="protein sequence ID" value="EIM65046.1"/>
    <property type="molecule type" value="Genomic_DNA"/>
</dbReference>